<dbReference type="InterPro" id="IPR001387">
    <property type="entry name" value="Cro/C1-type_HTH"/>
</dbReference>
<dbReference type="CDD" id="cd00093">
    <property type="entry name" value="HTH_XRE"/>
    <property type="match status" value="1"/>
</dbReference>
<accession>A0A5B7T5T0</accession>
<dbReference type="STRING" id="1423818.FC88_GL002469"/>
<organism evidence="2 3">
    <name type="scientific">Companilactobacillus futsaii</name>
    <dbReference type="NCBI Taxonomy" id="938155"/>
    <lineage>
        <taxon>Bacteria</taxon>
        <taxon>Bacillati</taxon>
        <taxon>Bacillota</taxon>
        <taxon>Bacilli</taxon>
        <taxon>Lactobacillales</taxon>
        <taxon>Lactobacillaceae</taxon>
        <taxon>Companilactobacillus</taxon>
    </lineage>
</organism>
<gene>
    <name evidence="2" type="ORF">FG051_11910</name>
</gene>
<dbReference type="SUPFAM" id="SSF47413">
    <property type="entry name" value="lambda repressor-like DNA-binding domains"/>
    <property type="match status" value="1"/>
</dbReference>
<dbReference type="Proteomes" id="UP000310673">
    <property type="component" value="Chromosome"/>
</dbReference>
<evidence type="ECO:0000259" key="1">
    <source>
        <dbReference type="PROSITE" id="PS50943"/>
    </source>
</evidence>
<name>A0A5B7T5T0_9LACO</name>
<sequence>MIANKLNVLLAERQLSIKEVVEDTGLSRNSISNISNNVSANISTDTIDILCNYLGVAPKDFFEYSPLRINVEPLFDNNEARIVVKTKQKRKEFSYFYDITFKDSDFDNENEVRNKKHDLYLDVYTEYLEDEFLQIFNKLPVGFQNDITKKFIVAIENILNSEYIKNIYAEKLLEENKKMKFKEMKLQELLKSIKKDKITLSIKFNWIDVTKILIIQNDKYIIK</sequence>
<dbReference type="EMBL" id="CP040736">
    <property type="protein sequence ID" value="QCX25752.1"/>
    <property type="molecule type" value="Genomic_DNA"/>
</dbReference>
<evidence type="ECO:0000313" key="3">
    <source>
        <dbReference type="Proteomes" id="UP000310673"/>
    </source>
</evidence>
<dbReference type="InterPro" id="IPR010982">
    <property type="entry name" value="Lambda_DNA-bd_dom_sf"/>
</dbReference>
<dbReference type="KEGG" id="lft:FG051_11910"/>
<dbReference type="GO" id="GO:0003677">
    <property type="term" value="F:DNA binding"/>
    <property type="evidence" value="ECO:0007669"/>
    <property type="project" value="InterPro"/>
</dbReference>
<feature type="domain" description="HTH cro/C1-type" evidence="1">
    <location>
        <begin position="6"/>
        <end position="61"/>
    </location>
</feature>
<dbReference type="Gene3D" id="1.10.260.40">
    <property type="entry name" value="lambda repressor-like DNA-binding domains"/>
    <property type="match status" value="1"/>
</dbReference>
<dbReference type="RefSeq" id="WP_057813670.1">
    <property type="nucleotide sequence ID" value="NZ_CP040736.1"/>
</dbReference>
<protein>
    <submittedName>
        <fullName evidence="2">Helix-turn-helix transcriptional regulator</fullName>
    </submittedName>
</protein>
<dbReference type="PROSITE" id="PS50943">
    <property type="entry name" value="HTH_CROC1"/>
    <property type="match status" value="1"/>
</dbReference>
<evidence type="ECO:0000313" key="2">
    <source>
        <dbReference type="EMBL" id="QCX25752.1"/>
    </source>
</evidence>
<dbReference type="Pfam" id="PF13443">
    <property type="entry name" value="HTH_26"/>
    <property type="match status" value="1"/>
</dbReference>
<dbReference type="SMART" id="SM00530">
    <property type="entry name" value="HTH_XRE"/>
    <property type="match status" value="1"/>
</dbReference>
<proteinExistence type="predicted"/>
<reference evidence="2 3" key="1">
    <citation type="submission" date="2019-05" db="EMBL/GenBank/DDBJ databases">
        <title>Genome Sequence of Lactobacillus futsaii Y97, a Potential Probiotic Strain Isolated from the Futsai of Taiwan.</title>
        <authorList>
            <person name="Du X."/>
        </authorList>
    </citation>
    <scope>NUCLEOTIDE SEQUENCE [LARGE SCALE GENOMIC DNA]</scope>
    <source>
        <strain evidence="2 3">Y97</strain>
    </source>
</reference>
<dbReference type="AlphaFoldDB" id="A0A5B7T5T0"/>